<gene>
    <name evidence="1" type="ORF">JG687_00001689</name>
</gene>
<dbReference type="InterPro" id="IPR052717">
    <property type="entry name" value="Vacuolar_transposase_reg"/>
</dbReference>
<evidence type="ECO:0000313" key="1">
    <source>
        <dbReference type="EMBL" id="KAG6972091.1"/>
    </source>
</evidence>
<sequence length="302" mass="34607">MYRNNPGRLRLLLTAKMIVNRNLPFRVVEYEEAKLMDALVCKEEVKANITTPRIKEAIVKLYSSTKREVTNYLDDNKEAYPTFTLVADFWTCKTTSDKFLGARVYLVDREWQFKSVLLGTRKFNPAYGDRDGDIQKPFKAWLDNMLNDFGLKRQHFYGATSDHGGDVRSMLKNGMILNWEWCFANMAHAATKSSCGVNGAVSARANPEMADLIVRMVRGIFQVKHVSATGNLFQELCKTKTKGASTRLVGYSTSRFLSLTNVLKRFIEKWPAITAWYEERGRQALRARKSPPEFPLANQYDE</sequence>
<proteinExistence type="predicted"/>
<dbReference type="PANTHER" id="PTHR46169">
    <property type="entry name" value="DNA REPLICATION-RELATED ELEMENT FACTOR, ISOFORM A"/>
    <property type="match status" value="1"/>
</dbReference>
<feature type="non-terminal residue" evidence="1">
    <location>
        <position position="302"/>
    </location>
</feature>
<dbReference type="VEuPathDB" id="FungiDB:PC110_g22772"/>
<organism evidence="1 2">
    <name type="scientific">Phytophthora cactorum</name>
    <dbReference type="NCBI Taxonomy" id="29920"/>
    <lineage>
        <taxon>Eukaryota</taxon>
        <taxon>Sar</taxon>
        <taxon>Stramenopiles</taxon>
        <taxon>Oomycota</taxon>
        <taxon>Peronosporomycetes</taxon>
        <taxon>Peronosporales</taxon>
        <taxon>Peronosporaceae</taxon>
        <taxon>Phytophthora</taxon>
    </lineage>
</organism>
<dbReference type="OrthoDB" id="101930at2759"/>
<comment type="caution">
    <text evidence="1">The sequence shown here is derived from an EMBL/GenBank/DDBJ whole genome shotgun (WGS) entry which is preliminary data.</text>
</comment>
<protein>
    <submittedName>
        <fullName evidence="1">Uncharacterized protein</fullName>
    </submittedName>
</protein>
<dbReference type="PANTHER" id="PTHR46169:SF29">
    <property type="entry name" value="DNA REPLICATION-RELATED ELEMENT FACTOR, ISOFORM A"/>
    <property type="match status" value="1"/>
</dbReference>
<reference evidence="1" key="1">
    <citation type="submission" date="2021-01" db="EMBL/GenBank/DDBJ databases">
        <title>Phytophthora aleatoria, a newly-described species from Pinus radiata is distinct from Phytophthora cactorum isolates based on comparative genomics.</title>
        <authorList>
            <person name="Mcdougal R."/>
            <person name="Panda P."/>
            <person name="Williams N."/>
            <person name="Studholme D.J."/>
        </authorList>
    </citation>
    <scope>NUCLEOTIDE SEQUENCE</scope>
    <source>
        <strain evidence="1">NZFS 3830</strain>
    </source>
</reference>
<evidence type="ECO:0000313" key="2">
    <source>
        <dbReference type="Proteomes" id="UP000688947"/>
    </source>
</evidence>
<dbReference type="EMBL" id="JAENGZ010000041">
    <property type="protein sequence ID" value="KAG6972091.1"/>
    <property type="molecule type" value="Genomic_DNA"/>
</dbReference>
<dbReference type="AlphaFoldDB" id="A0A8T1V198"/>
<accession>A0A8T1V198</accession>
<dbReference type="GO" id="GO:0005634">
    <property type="term" value="C:nucleus"/>
    <property type="evidence" value="ECO:0007669"/>
    <property type="project" value="TreeGrafter"/>
</dbReference>
<name>A0A8T1V198_9STRA</name>
<dbReference type="GO" id="GO:0006357">
    <property type="term" value="P:regulation of transcription by RNA polymerase II"/>
    <property type="evidence" value="ECO:0007669"/>
    <property type="project" value="TreeGrafter"/>
</dbReference>
<dbReference type="Proteomes" id="UP000688947">
    <property type="component" value="Unassembled WGS sequence"/>
</dbReference>